<name>A0A430Q221_SCHBO</name>
<protein>
    <recommendedName>
        <fullName evidence="4">RRM domain-containing protein</fullName>
    </recommendedName>
</protein>
<sequence>MVHFGGLNRDYGFCTYTNRDDTKRAVNELNCCEIRKGKILGLCFSIDNCYLFIGVIPKLKAKDEIML</sequence>
<reference evidence="2 3" key="1">
    <citation type="journal article" date="2019" name="PLoS Pathog.">
        <title>Genome sequence of the bovine parasite Schistosoma bovis Tanzania.</title>
        <authorList>
            <person name="Oey H."/>
            <person name="Zakrzewski M."/>
            <person name="Gobert G."/>
            <person name="Gravermann K."/>
            <person name="Stoye J."/>
            <person name="Jones M."/>
            <person name="Mcmanus D."/>
            <person name="Krause L."/>
        </authorList>
    </citation>
    <scope>NUCLEOTIDE SEQUENCE [LARGE SCALE GENOMIC DNA]</scope>
    <source>
        <strain evidence="2 3">TAN1997</strain>
    </source>
</reference>
<dbReference type="GO" id="GO:0003723">
    <property type="term" value="F:RNA binding"/>
    <property type="evidence" value="ECO:0007669"/>
    <property type="project" value="UniProtKB-KW"/>
</dbReference>
<dbReference type="PANTHER" id="PTHR21245">
    <property type="entry name" value="HETEROGENEOUS NUCLEAR RIBONUCLEOPROTEIN"/>
    <property type="match status" value="1"/>
</dbReference>
<evidence type="ECO:0000313" key="3">
    <source>
        <dbReference type="Proteomes" id="UP000290809"/>
    </source>
</evidence>
<dbReference type="InterPro" id="IPR035979">
    <property type="entry name" value="RBD_domain_sf"/>
</dbReference>
<dbReference type="STRING" id="6184.A0A430Q221"/>
<gene>
    <name evidence="2" type="ORF">DC041_0000260</name>
</gene>
<dbReference type="SUPFAM" id="SSF54928">
    <property type="entry name" value="RNA-binding domain, RBD"/>
    <property type="match status" value="1"/>
</dbReference>
<organism evidence="2 3">
    <name type="scientific">Schistosoma bovis</name>
    <name type="common">Blood fluke</name>
    <dbReference type="NCBI Taxonomy" id="6184"/>
    <lineage>
        <taxon>Eukaryota</taxon>
        <taxon>Metazoa</taxon>
        <taxon>Spiralia</taxon>
        <taxon>Lophotrochozoa</taxon>
        <taxon>Platyhelminthes</taxon>
        <taxon>Trematoda</taxon>
        <taxon>Digenea</taxon>
        <taxon>Strigeidida</taxon>
        <taxon>Schistosomatoidea</taxon>
        <taxon>Schistosomatidae</taxon>
        <taxon>Schistosoma</taxon>
    </lineage>
</organism>
<dbReference type="AlphaFoldDB" id="A0A430Q221"/>
<proteinExistence type="predicted"/>
<keyword evidence="3" id="KW-1185">Reference proteome</keyword>
<evidence type="ECO:0000313" key="2">
    <source>
        <dbReference type="EMBL" id="RTG81733.1"/>
    </source>
</evidence>
<dbReference type="EMBL" id="QMKO01003195">
    <property type="protein sequence ID" value="RTG81733.1"/>
    <property type="molecule type" value="Genomic_DNA"/>
</dbReference>
<accession>A0A430Q221</accession>
<keyword evidence="1" id="KW-0694">RNA-binding</keyword>
<comment type="caution">
    <text evidence="2">The sequence shown here is derived from an EMBL/GenBank/DDBJ whole genome shotgun (WGS) entry which is preliminary data.</text>
</comment>
<dbReference type="Proteomes" id="UP000290809">
    <property type="component" value="Unassembled WGS sequence"/>
</dbReference>
<evidence type="ECO:0000256" key="1">
    <source>
        <dbReference type="ARBA" id="ARBA00022884"/>
    </source>
</evidence>
<evidence type="ECO:0008006" key="4">
    <source>
        <dbReference type="Google" id="ProtNLM"/>
    </source>
</evidence>